<evidence type="ECO:0000256" key="1">
    <source>
        <dbReference type="SAM" id="MobiDB-lite"/>
    </source>
</evidence>
<feature type="transmembrane region" description="Helical" evidence="2">
    <location>
        <begin position="329"/>
        <end position="356"/>
    </location>
</feature>
<proteinExistence type="predicted"/>
<dbReference type="GO" id="GO:0016788">
    <property type="term" value="F:hydrolase activity, acting on ester bonds"/>
    <property type="evidence" value="ECO:0007669"/>
    <property type="project" value="TreeGrafter"/>
</dbReference>
<dbReference type="EMBL" id="BDIP01002023">
    <property type="protein sequence ID" value="GIQ85593.1"/>
    <property type="molecule type" value="Genomic_DNA"/>
</dbReference>
<dbReference type="GO" id="GO:0005737">
    <property type="term" value="C:cytoplasm"/>
    <property type="evidence" value="ECO:0007669"/>
    <property type="project" value="TreeGrafter"/>
</dbReference>
<keyword evidence="2" id="KW-1133">Transmembrane helix</keyword>
<keyword evidence="2" id="KW-0472">Membrane</keyword>
<dbReference type="OrthoDB" id="783096at2759"/>
<sequence>MSLDPSGRLVVLHISDTHYDVAWSPKNYMCDATIKRAVDASGATAVLSSGDLIPHGVACERDGVLGGDALSILSKSQARVSSLMSKMGTPWAYAPGNHDHECDDTCPEAQAMRQLSVIDTECFMRGASLPDGWVMDEDTFTTYAVPIYKGEGSEEIVGAALMIDNGIEPAEGLNDWIVSVGASLPDTAFTLAMMHKPPREIGRFIGLSGLYGEGNSPCGYEGIPEALATLPHFIGVFTGHDHGNTYCATDPVTGIAFCYCQKTGKAGRAAPNADSGSRVIDIQYDTASDSLVYAHTWTRTNFSESAGRCLYGTSATCPIGARCATFIPWGYFTVAAVGYGVPSLLLLGSLGILGYLSCTTCRNKRKQRKQSVTPSPDVASDLTPSAKGTKGTKGTRPHMAGVKRAGKAHAYERMHPRDGVPETMA</sequence>
<gene>
    <name evidence="4" type="ORF">KIPB_007287</name>
</gene>
<dbReference type="InterPro" id="IPR004843">
    <property type="entry name" value="Calcineurin-like_PHP"/>
</dbReference>
<dbReference type="InterPro" id="IPR029052">
    <property type="entry name" value="Metallo-depent_PP-like"/>
</dbReference>
<feature type="compositionally biased region" description="Basic and acidic residues" evidence="1">
    <location>
        <begin position="409"/>
        <end position="425"/>
    </location>
</feature>
<dbReference type="PANTHER" id="PTHR32440:SF11">
    <property type="entry name" value="METALLOPHOSPHOESTERASE DOMAIN-CONTAINING PROTEIN"/>
    <property type="match status" value="1"/>
</dbReference>
<dbReference type="Gene3D" id="3.60.21.10">
    <property type="match status" value="1"/>
</dbReference>
<protein>
    <recommendedName>
        <fullName evidence="3">Calcineurin-like phosphoesterase domain-containing protein</fullName>
    </recommendedName>
</protein>
<dbReference type="CDD" id="cd00838">
    <property type="entry name" value="MPP_superfamily"/>
    <property type="match status" value="1"/>
</dbReference>
<organism evidence="4 5">
    <name type="scientific">Kipferlia bialata</name>
    <dbReference type="NCBI Taxonomy" id="797122"/>
    <lineage>
        <taxon>Eukaryota</taxon>
        <taxon>Metamonada</taxon>
        <taxon>Carpediemonas-like organisms</taxon>
        <taxon>Kipferlia</taxon>
    </lineage>
</organism>
<dbReference type="Pfam" id="PF00149">
    <property type="entry name" value="Metallophos"/>
    <property type="match status" value="1"/>
</dbReference>
<evidence type="ECO:0000313" key="5">
    <source>
        <dbReference type="Proteomes" id="UP000265618"/>
    </source>
</evidence>
<dbReference type="SUPFAM" id="SSF56300">
    <property type="entry name" value="Metallo-dependent phosphatases"/>
    <property type="match status" value="1"/>
</dbReference>
<feature type="domain" description="Calcineurin-like phosphoesterase" evidence="3">
    <location>
        <begin position="10"/>
        <end position="243"/>
    </location>
</feature>
<keyword evidence="5" id="KW-1185">Reference proteome</keyword>
<keyword evidence="2" id="KW-0812">Transmembrane</keyword>
<comment type="caution">
    <text evidence="4">The sequence shown here is derived from an EMBL/GenBank/DDBJ whole genome shotgun (WGS) entry which is preliminary data.</text>
</comment>
<dbReference type="PANTHER" id="PTHR32440">
    <property type="entry name" value="PHOSPHATASE DCR2-RELATED-RELATED"/>
    <property type="match status" value="1"/>
</dbReference>
<dbReference type="AlphaFoldDB" id="A0A9K3CYA6"/>
<accession>A0A9K3CYA6</accession>
<feature type="region of interest" description="Disordered" evidence="1">
    <location>
        <begin position="366"/>
        <end position="425"/>
    </location>
</feature>
<reference evidence="4 5" key="1">
    <citation type="journal article" date="2018" name="PLoS ONE">
        <title>The draft genome of Kipferlia bialata reveals reductive genome evolution in fornicate parasites.</title>
        <authorList>
            <person name="Tanifuji G."/>
            <person name="Takabayashi S."/>
            <person name="Kume K."/>
            <person name="Takagi M."/>
            <person name="Nakayama T."/>
            <person name="Kamikawa R."/>
            <person name="Inagaki Y."/>
            <person name="Hashimoto T."/>
        </authorList>
    </citation>
    <scope>NUCLEOTIDE SEQUENCE [LARGE SCALE GENOMIC DNA]</scope>
    <source>
        <strain evidence="4">NY0173</strain>
    </source>
</reference>
<evidence type="ECO:0000256" key="2">
    <source>
        <dbReference type="SAM" id="Phobius"/>
    </source>
</evidence>
<dbReference type="Proteomes" id="UP000265618">
    <property type="component" value="Unassembled WGS sequence"/>
</dbReference>
<evidence type="ECO:0000259" key="3">
    <source>
        <dbReference type="Pfam" id="PF00149"/>
    </source>
</evidence>
<name>A0A9K3CYA6_9EUKA</name>
<evidence type="ECO:0000313" key="4">
    <source>
        <dbReference type="EMBL" id="GIQ85593.1"/>
    </source>
</evidence>